<reference evidence="1" key="1">
    <citation type="submission" date="2021-03" db="EMBL/GenBank/DDBJ databases">
        <title>Genomic Encyclopedia of Type Strains, Phase IV (KMG-IV): sequencing the most valuable type-strain genomes for metagenomic binning, comparative biology and taxonomic classification.</title>
        <authorList>
            <person name="Goeker M."/>
        </authorList>
    </citation>
    <scope>NUCLEOTIDE SEQUENCE</scope>
    <source>
        <strain evidence="1">DSM 18131</strain>
    </source>
</reference>
<keyword evidence="2" id="KW-1185">Reference proteome</keyword>
<dbReference type="EMBL" id="JAGGJR010000003">
    <property type="protein sequence ID" value="MBP1872952.1"/>
    <property type="molecule type" value="Genomic_DNA"/>
</dbReference>
<sequence length="135" mass="14356">MLVHVVAYLATAFVFLVLDFLWLTRVASGFYRERLGGLLLDQPNLSAAGAFYVIYVAGIVYFAVSPALQAGSWSTALMAGAILGLVAYGTYDLSNLATLRNWSLTLTIVDMIWGAALTAIAATAGYHAAARVSAF</sequence>
<proteinExistence type="predicted"/>
<dbReference type="Proteomes" id="UP000823773">
    <property type="component" value="Unassembled WGS sequence"/>
</dbReference>
<comment type="caution">
    <text evidence="1">The sequence shown here is derived from an EMBL/GenBank/DDBJ whole genome shotgun (WGS) entry which is preliminary data.</text>
</comment>
<evidence type="ECO:0000313" key="2">
    <source>
        <dbReference type="Proteomes" id="UP000823773"/>
    </source>
</evidence>
<organism evidence="1 2">
    <name type="scientific">Ensifer adhaerens</name>
    <name type="common">Sinorhizobium morelense</name>
    <dbReference type="NCBI Taxonomy" id="106592"/>
    <lineage>
        <taxon>Bacteria</taxon>
        <taxon>Pseudomonadati</taxon>
        <taxon>Pseudomonadota</taxon>
        <taxon>Alphaproteobacteria</taxon>
        <taxon>Hyphomicrobiales</taxon>
        <taxon>Rhizobiaceae</taxon>
        <taxon>Sinorhizobium/Ensifer group</taxon>
        <taxon>Ensifer</taxon>
    </lineage>
</organism>
<gene>
    <name evidence="1" type="ORF">J2Z19_002664</name>
</gene>
<name>A0ACC5SVP6_ENSAD</name>
<accession>A0ACC5SVP6</accession>
<evidence type="ECO:0000313" key="1">
    <source>
        <dbReference type="EMBL" id="MBP1872952.1"/>
    </source>
</evidence>
<protein>
    <submittedName>
        <fullName evidence="1">Membrane protein</fullName>
    </submittedName>
</protein>